<dbReference type="InterPro" id="IPR046219">
    <property type="entry name" value="DUF6252"/>
</dbReference>
<accession>A0ABT9ADJ0</accession>
<proteinExistence type="predicted"/>
<dbReference type="Pfam" id="PF19765">
    <property type="entry name" value="DUF6252"/>
    <property type="match status" value="1"/>
</dbReference>
<evidence type="ECO:0000313" key="1">
    <source>
        <dbReference type="EMBL" id="MDO7847919.1"/>
    </source>
</evidence>
<dbReference type="EMBL" id="JAUQSX010000008">
    <property type="protein sequence ID" value="MDO7847919.1"/>
    <property type="molecule type" value="Genomic_DNA"/>
</dbReference>
<name>A0ABT9ADJ0_9BACT</name>
<dbReference type="RefSeq" id="WP_305012601.1">
    <property type="nucleotide sequence ID" value="NZ_JAUQSX010000008.1"/>
</dbReference>
<dbReference type="Proteomes" id="UP001167796">
    <property type="component" value="Unassembled WGS sequence"/>
</dbReference>
<sequence length="179" mass="19370">MKTQLPALMLAALLGLSQCKTKDPTPDPPKDPLSQLPAETQTGQRTFGCLVNGQAWTQAGSPLGGPLLSAQYFSQQLTVSANRSTTVDGVRTVQGIQINIDKINSIGTYTLTDSTKRFVNIVDLVTACTYYTDKTHPATVEITRLDPVARIVSGRFAFTLETPNCGKITATNGRFDCRF</sequence>
<reference evidence="1" key="1">
    <citation type="submission" date="2023-07" db="EMBL/GenBank/DDBJ databases">
        <authorList>
            <person name="Kim M.K."/>
        </authorList>
    </citation>
    <scope>NUCLEOTIDE SEQUENCE</scope>
    <source>
        <strain evidence="1">M29</strain>
    </source>
</reference>
<keyword evidence="2" id="KW-1185">Reference proteome</keyword>
<evidence type="ECO:0000313" key="2">
    <source>
        <dbReference type="Proteomes" id="UP001167796"/>
    </source>
</evidence>
<organism evidence="1 2">
    <name type="scientific">Hymenobacter mellowenesis</name>
    <dbReference type="NCBI Taxonomy" id="3063995"/>
    <lineage>
        <taxon>Bacteria</taxon>
        <taxon>Pseudomonadati</taxon>
        <taxon>Bacteroidota</taxon>
        <taxon>Cytophagia</taxon>
        <taxon>Cytophagales</taxon>
        <taxon>Hymenobacteraceae</taxon>
        <taxon>Hymenobacter</taxon>
    </lineage>
</organism>
<protein>
    <submittedName>
        <fullName evidence="1">DUF6252 family protein</fullName>
    </submittedName>
</protein>
<comment type="caution">
    <text evidence="1">The sequence shown here is derived from an EMBL/GenBank/DDBJ whole genome shotgun (WGS) entry which is preliminary data.</text>
</comment>
<gene>
    <name evidence="1" type="ORF">Q5H92_16255</name>
</gene>